<evidence type="ECO:0000313" key="2">
    <source>
        <dbReference type="Proteomes" id="UP001597475"/>
    </source>
</evidence>
<comment type="caution">
    <text evidence="1">The sequence shown here is derived from an EMBL/GenBank/DDBJ whole genome shotgun (WGS) entry which is preliminary data.</text>
</comment>
<evidence type="ECO:0000313" key="1">
    <source>
        <dbReference type="EMBL" id="MFD2610126.1"/>
    </source>
</evidence>
<dbReference type="EMBL" id="JBHUMK010000052">
    <property type="protein sequence ID" value="MFD2610126.1"/>
    <property type="molecule type" value="Genomic_DNA"/>
</dbReference>
<reference evidence="2" key="1">
    <citation type="journal article" date="2019" name="Int. J. Syst. Evol. Microbiol.">
        <title>The Global Catalogue of Microorganisms (GCM) 10K type strain sequencing project: providing services to taxonomists for standard genome sequencing and annotation.</title>
        <authorList>
            <consortium name="The Broad Institute Genomics Platform"/>
            <consortium name="The Broad Institute Genome Sequencing Center for Infectious Disease"/>
            <person name="Wu L."/>
            <person name="Ma J."/>
        </authorList>
    </citation>
    <scope>NUCLEOTIDE SEQUENCE [LARGE SCALE GENOMIC DNA]</scope>
    <source>
        <strain evidence="2">KCTC 33842</strain>
    </source>
</reference>
<proteinExistence type="predicted"/>
<dbReference type="Proteomes" id="UP001597475">
    <property type="component" value="Unassembled WGS sequence"/>
</dbReference>
<name>A0ABW5P5E9_9DEIO</name>
<accession>A0ABW5P5E9</accession>
<keyword evidence="2" id="KW-1185">Reference proteome</keyword>
<organism evidence="1 2">
    <name type="scientific">Deinococcus taklimakanensis</name>
    <dbReference type="NCBI Taxonomy" id="536443"/>
    <lineage>
        <taxon>Bacteria</taxon>
        <taxon>Thermotogati</taxon>
        <taxon>Deinococcota</taxon>
        <taxon>Deinococci</taxon>
        <taxon>Deinococcales</taxon>
        <taxon>Deinococcaceae</taxon>
        <taxon>Deinococcus</taxon>
    </lineage>
</organism>
<sequence>MNASAASDQRLPGATAEYRDIQSAIAQTDPDSPRRALLLRDLARCRDERLALIEGRAAERPHLITPMNRRKIA</sequence>
<gene>
    <name evidence="1" type="ORF">ACFSR9_11855</name>
</gene>
<protein>
    <submittedName>
        <fullName evidence="1">Uncharacterized protein</fullName>
    </submittedName>
</protein>
<dbReference type="RefSeq" id="WP_386846052.1">
    <property type="nucleotide sequence ID" value="NZ_JBHUMK010000052.1"/>
</dbReference>